<gene>
    <name evidence="1" type="ORF">T05_10821</name>
</gene>
<name>A0A0V0TF94_9BILA</name>
<evidence type="ECO:0000313" key="2">
    <source>
        <dbReference type="Proteomes" id="UP000055048"/>
    </source>
</evidence>
<dbReference type="EMBL" id="JYDJ01000301">
    <property type="protein sequence ID" value="KRX37633.1"/>
    <property type="molecule type" value="Genomic_DNA"/>
</dbReference>
<evidence type="ECO:0000313" key="1">
    <source>
        <dbReference type="EMBL" id="KRX37633.1"/>
    </source>
</evidence>
<dbReference type="Proteomes" id="UP000055048">
    <property type="component" value="Unassembled WGS sequence"/>
</dbReference>
<sequence length="59" mass="6870">MQRDNSLTFFALENEKSAVISLVVITGDALFVKRENVKYQCQIFYGMSYCNAYYDDLKD</sequence>
<organism evidence="1 2">
    <name type="scientific">Trichinella murrelli</name>
    <dbReference type="NCBI Taxonomy" id="144512"/>
    <lineage>
        <taxon>Eukaryota</taxon>
        <taxon>Metazoa</taxon>
        <taxon>Ecdysozoa</taxon>
        <taxon>Nematoda</taxon>
        <taxon>Enoplea</taxon>
        <taxon>Dorylaimia</taxon>
        <taxon>Trichinellida</taxon>
        <taxon>Trichinellidae</taxon>
        <taxon>Trichinella</taxon>
    </lineage>
</organism>
<proteinExistence type="predicted"/>
<reference evidence="1 2" key="1">
    <citation type="submission" date="2015-01" db="EMBL/GenBank/DDBJ databases">
        <title>Evolution of Trichinella species and genotypes.</title>
        <authorList>
            <person name="Korhonen P.K."/>
            <person name="Edoardo P."/>
            <person name="Giuseppe L.R."/>
            <person name="Gasser R.B."/>
        </authorList>
    </citation>
    <scope>NUCLEOTIDE SEQUENCE [LARGE SCALE GENOMIC DNA]</scope>
    <source>
        <strain evidence="1">ISS417</strain>
    </source>
</reference>
<comment type="caution">
    <text evidence="1">The sequence shown here is derived from an EMBL/GenBank/DDBJ whole genome shotgun (WGS) entry which is preliminary data.</text>
</comment>
<accession>A0A0V0TF94</accession>
<protein>
    <submittedName>
        <fullName evidence="1">Uncharacterized protein</fullName>
    </submittedName>
</protein>
<dbReference type="AlphaFoldDB" id="A0A0V0TF94"/>
<keyword evidence="2" id="KW-1185">Reference proteome</keyword>